<dbReference type="AlphaFoldDB" id="A0A0A9ART9"/>
<accession>A0A0A9ART9</accession>
<organism evidence="1">
    <name type="scientific">Arundo donax</name>
    <name type="common">Giant reed</name>
    <name type="synonym">Donax arundinaceus</name>
    <dbReference type="NCBI Taxonomy" id="35708"/>
    <lineage>
        <taxon>Eukaryota</taxon>
        <taxon>Viridiplantae</taxon>
        <taxon>Streptophyta</taxon>
        <taxon>Embryophyta</taxon>
        <taxon>Tracheophyta</taxon>
        <taxon>Spermatophyta</taxon>
        <taxon>Magnoliopsida</taxon>
        <taxon>Liliopsida</taxon>
        <taxon>Poales</taxon>
        <taxon>Poaceae</taxon>
        <taxon>PACMAD clade</taxon>
        <taxon>Arundinoideae</taxon>
        <taxon>Arundineae</taxon>
        <taxon>Arundo</taxon>
    </lineage>
</organism>
<sequence>MLYYCYIGLNYTDLSNSYPSLFKMSTVEITLFPTT</sequence>
<reference evidence="1" key="1">
    <citation type="submission" date="2014-09" db="EMBL/GenBank/DDBJ databases">
        <authorList>
            <person name="Magalhaes I.L.F."/>
            <person name="Oliveira U."/>
            <person name="Santos F.R."/>
            <person name="Vidigal T.H.D.A."/>
            <person name="Brescovit A.D."/>
            <person name="Santos A.J."/>
        </authorList>
    </citation>
    <scope>NUCLEOTIDE SEQUENCE</scope>
    <source>
        <tissue evidence="1">Shoot tissue taken approximately 20 cm above the soil surface</tissue>
    </source>
</reference>
<name>A0A0A9ART9_ARUDO</name>
<proteinExistence type="predicted"/>
<dbReference type="EMBL" id="GBRH01248083">
    <property type="protein sequence ID" value="JAD49812.1"/>
    <property type="molecule type" value="Transcribed_RNA"/>
</dbReference>
<protein>
    <submittedName>
        <fullName evidence="1">Uncharacterized protein</fullName>
    </submittedName>
</protein>
<reference evidence="1" key="2">
    <citation type="journal article" date="2015" name="Data Brief">
        <title>Shoot transcriptome of the giant reed, Arundo donax.</title>
        <authorList>
            <person name="Barrero R.A."/>
            <person name="Guerrero F.D."/>
            <person name="Moolhuijzen P."/>
            <person name="Goolsby J.A."/>
            <person name="Tidwell J."/>
            <person name="Bellgard S.E."/>
            <person name="Bellgard M.I."/>
        </authorList>
    </citation>
    <scope>NUCLEOTIDE SEQUENCE</scope>
    <source>
        <tissue evidence="1">Shoot tissue taken approximately 20 cm above the soil surface</tissue>
    </source>
</reference>
<evidence type="ECO:0000313" key="1">
    <source>
        <dbReference type="EMBL" id="JAD49812.1"/>
    </source>
</evidence>